<keyword evidence="1" id="KW-0472">Membrane</keyword>
<dbReference type="Proteomes" id="UP000767334">
    <property type="component" value="Unassembled WGS sequence"/>
</dbReference>
<accession>A0ABS2FFM0</accession>
<feature type="transmembrane region" description="Helical" evidence="1">
    <location>
        <begin position="21"/>
        <end position="42"/>
    </location>
</feature>
<evidence type="ECO:0000313" key="2">
    <source>
        <dbReference type="EMBL" id="MBM6818842.1"/>
    </source>
</evidence>
<gene>
    <name evidence="2" type="ORF">H6A19_05755</name>
</gene>
<dbReference type="Pfam" id="PF04854">
    <property type="entry name" value="DUF624"/>
    <property type="match status" value="1"/>
</dbReference>
<organism evidence="2 3">
    <name type="scientific">Clostridium saudiense</name>
    <dbReference type="NCBI Taxonomy" id="1414720"/>
    <lineage>
        <taxon>Bacteria</taxon>
        <taxon>Bacillati</taxon>
        <taxon>Bacillota</taxon>
        <taxon>Clostridia</taxon>
        <taxon>Eubacteriales</taxon>
        <taxon>Clostridiaceae</taxon>
        <taxon>Clostridium</taxon>
    </lineage>
</organism>
<evidence type="ECO:0000313" key="3">
    <source>
        <dbReference type="Proteomes" id="UP000767334"/>
    </source>
</evidence>
<dbReference type="EMBL" id="JACJLL010000025">
    <property type="protein sequence ID" value="MBM6818842.1"/>
    <property type="molecule type" value="Genomic_DNA"/>
</dbReference>
<name>A0ABS2FFM0_9CLOT</name>
<keyword evidence="1" id="KW-1133">Transmembrane helix</keyword>
<reference evidence="2 3" key="1">
    <citation type="journal article" date="2021" name="Sci. Rep.">
        <title>The distribution of antibiotic resistance genes in chicken gut microbiota commensals.</title>
        <authorList>
            <person name="Juricova H."/>
            <person name="Matiasovicova J."/>
            <person name="Kubasova T."/>
            <person name="Cejkova D."/>
            <person name="Rychlik I."/>
        </authorList>
    </citation>
    <scope>NUCLEOTIDE SEQUENCE [LARGE SCALE GENOMIC DNA]</scope>
    <source>
        <strain evidence="2 3">An435</strain>
    </source>
</reference>
<protein>
    <submittedName>
        <fullName evidence="2">DUF624 domain-containing protein</fullName>
    </submittedName>
</protein>
<feature type="transmembrane region" description="Helical" evidence="1">
    <location>
        <begin position="124"/>
        <end position="144"/>
    </location>
</feature>
<sequence>MANSREACDNRIYLLTSKVMYLFITNIWFLVTVSPFIIYFFISGENLSIPILTFLGISIGPALSTMFSVMGRLMKDKQEVATRDYFHFYKINFAQGIFISAIINIVLMISYIDIGYFFSINMKIISYVFIALAIFMGAISLYIYPILARINAKTIDLFIISIKLVFKKFYITLTNISLIIIGVAIVNFTSISLIATLFGASAVCYLILRMEDSILSDVEVALKEKYSS</sequence>
<dbReference type="RefSeq" id="WP_133014480.1">
    <property type="nucleotide sequence ID" value="NZ_JACJLL010000025.1"/>
</dbReference>
<evidence type="ECO:0000256" key="1">
    <source>
        <dbReference type="SAM" id="Phobius"/>
    </source>
</evidence>
<comment type="caution">
    <text evidence="2">The sequence shown here is derived from an EMBL/GenBank/DDBJ whole genome shotgun (WGS) entry which is preliminary data.</text>
</comment>
<keyword evidence="1" id="KW-0812">Transmembrane</keyword>
<keyword evidence="3" id="KW-1185">Reference proteome</keyword>
<dbReference type="InterPro" id="IPR006938">
    <property type="entry name" value="DUF624"/>
</dbReference>
<feature type="transmembrane region" description="Helical" evidence="1">
    <location>
        <begin position="48"/>
        <end position="70"/>
    </location>
</feature>
<proteinExistence type="predicted"/>
<feature type="transmembrane region" description="Helical" evidence="1">
    <location>
        <begin position="91"/>
        <end position="112"/>
    </location>
</feature>